<sequence>MTSQYEPRPEPRAQPLPSEPASRSRALWGGGGLIAALTVGAGAFFYTHNGAGAFFYTHNTAAPPVPAVAPPSQSTPAVPAAQTAAVQLSMLPPAKAPAALAKSGFSPADRARILAAVKDGKMRLVEMPVLDASGAVGQTIDVTVSGLTQRVVLTGKFQHLVIPIVEAGQILIAPVSMPHAPALIVGALTALGPEALPALMTLDQRVLLNVIVQ</sequence>
<dbReference type="Proteomes" id="UP000644588">
    <property type="component" value="Unassembled WGS sequence"/>
</dbReference>
<dbReference type="EMBL" id="JABCQF010000002">
    <property type="protein sequence ID" value="MBF0882121.1"/>
    <property type="molecule type" value="Genomic_DNA"/>
</dbReference>
<reference evidence="4" key="1">
    <citation type="submission" date="2020-04" db="EMBL/GenBank/DDBJ databases">
        <title>Description of novel Gluconacetobacter.</title>
        <authorList>
            <person name="Sombolestani A."/>
        </authorList>
    </citation>
    <scope>NUCLEOTIDE SEQUENCE [LARGE SCALE GENOMIC DNA]</scope>
    <source>
        <strain evidence="4">R-71646</strain>
    </source>
</reference>
<evidence type="ECO:0000256" key="2">
    <source>
        <dbReference type="SAM" id="Phobius"/>
    </source>
</evidence>
<reference evidence="3 4" key="2">
    <citation type="submission" date="2020-11" db="EMBL/GenBank/DDBJ databases">
        <title>Description of novel Gluconobacter species.</title>
        <authorList>
            <person name="Cleenwerck I."/>
            <person name="Cnockaert M."/>
            <person name="Borremans W."/>
            <person name="Wieme A.D."/>
            <person name="De Vuyst L."/>
            <person name="Vandamme P."/>
        </authorList>
    </citation>
    <scope>NUCLEOTIDE SEQUENCE [LARGE SCALE GENOMIC DNA]</scope>
    <source>
        <strain evidence="3 4">R-71646</strain>
    </source>
</reference>
<dbReference type="RefSeq" id="WP_194264305.1">
    <property type="nucleotide sequence ID" value="NZ_JABCQF010000002.1"/>
</dbReference>
<protein>
    <submittedName>
        <fullName evidence="3">Uncharacterized protein</fullName>
    </submittedName>
</protein>
<proteinExistence type="predicted"/>
<keyword evidence="4" id="KW-1185">Reference proteome</keyword>
<feature type="region of interest" description="Disordered" evidence="1">
    <location>
        <begin position="1"/>
        <end position="24"/>
    </location>
</feature>
<name>A0ABR9YJZ4_9PROT</name>
<evidence type="ECO:0000313" key="3">
    <source>
        <dbReference type="EMBL" id="MBF0882121.1"/>
    </source>
</evidence>
<keyword evidence="2" id="KW-0812">Transmembrane</keyword>
<organism evidence="3 4">
    <name type="scientific">Gluconobacter potus</name>
    <dbReference type="NCBI Taxonomy" id="2724927"/>
    <lineage>
        <taxon>Bacteria</taxon>
        <taxon>Pseudomonadati</taxon>
        <taxon>Pseudomonadota</taxon>
        <taxon>Alphaproteobacteria</taxon>
        <taxon>Acetobacterales</taxon>
        <taxon>Acetobacteraceae</taxon>
        <taxon>Gluconobacter</taxon>
    </lineage>
</organism>
<evidence type="ECO:0000256" key="1">
    <source>
        <dbReference type="SAM" id="MobiDB-lite"/>
    </source>
</evidence>
<comment type="caution">
    <text evidence="3">The sequence shown here is derived from an EMBL/GenBank/DDBJ whole genome shotgun (WGS) entry which is preliminary data.</text>
</comment>
<gene>
    <name evidence="3" type="ORF">HKD31_05080</name>
</gene>
<accession>A0ABR9YJZ4</accession>
<keyword evidence="2" id="KW-1133">Transmembrane helix</keyword>
<feature type="transmembrane region" description="Helical" evidence="2">
    <location>
        <begin position="26"/>
        <end position="46"/>
    </location>
</feature>
<keyword evidence="2" id="KW-0472">Membrane</keyword>
<evidence type="ECO:0000313" key="4">
    <source>
        <dbReference type="Proteomes" id="UP000644588"/>
    </source>
</evidence>